<gene>
    <name evidence="2" type="ORF">SAMN02787118_108353</name>
</gene>
<reference evidence="2 3" key="1">
    <citation type="submission" date="2016-10" db="EMBL/GenBank/DDBJ databases">
        <authorList>
            <person name="de Groot N.N."/>
        </authorList>
    </citation>
    <scope>NUCLEOTIDE SEQUENCE [LARGE SCALE GENOMIC DNA]</scope>
    <source>
        <strain evidence="2 3">OK461</strain>
    </source>
</reference>
<organism evidence="2 3">
    <name type="scientific">Streptomyces mirabilis</name>
    <dbReference type="NCBI Taxonomy" id="68239"/>
    <lineage>
        <taxon>Bacteria</taxon>
        <taxon>Bacillati</taxon>
        <taxon>Actinomycetota</taxon>
        <taxon>Actinomycetes</taxon>
        <taxon>Kitasatosporales</taxon>
        <taxon>Streptomycetaceae</taxon>
        <taxon>Streptomyces</taxon>
    </lineage>
</organism>
<dbReference type="EMBL" id="FONR01000008">
    <property type="protein sequence ID" value="SFF56416.1"/>
    <property type="molecule type" value="Genomic_DNA"/>
</dbReference>
<dbReference type="Proteomes" id="UP000181942">
    <property type="component" value="Unassembled WGS sequence"/>
</dbReference>
<name>A0A1I2JUC9_9ACTN</name>
<evidence type="ECO:0000313" key="3">
    <source>
        <dbReference type="Proteomes" id="UP000181942"/>
    </source>
</evidence>
<evidence type="ECO:0000256" key="1">
    <source>
        <dbReference type="SAM" id="MobiDB-lite"/>
    </source>
</evidence>
<feature type="region of interest" description="Disordered" evidence="1">
    <location>
        <begin position="29"/>
        <end position="56"/>
    </location>
</feature>
<proteinExistence type="predicted"/>
<accession>A0A1I2JUC9</accession>
<protein>
    <submittedName>
        <fullName evidence="2">Uncharacterized protein</fullName>
    </submittedName>
</protein>
<dbReference type="AlphaFoldDB" id="A0A1I2JUC9"/>
<evidence type="ECO:0000313" key="2">
    <source>
        <dbReference type="EMBL" id="SFF56416.1"/>
    </source>
</evidence>
<sequence length="108" mass="11059">MLSKVTTTNCLSYPFHHLMTRTAVEASKFTRIGPHSGTPAGQESPASPHKHGQGWGDMRHRRIATWAGAVAATPAGTAGMTGCGAGATKKTAGAVSHADAVRAVLPSP</sequence>